<accession>A0A8J3IAQ6</accession>
<sequence>MSYGRVYTWTLSPDKASGGYVTATIVHLPHLDQEEQGREHLRGRYVHVRNAGALNELDSATGQVRAVALGDALPDEQGNFLFEPGRGGHRMDQVGQVLPEARWRFIQASHFGEVNTYFHLDAIAAYVDGLLDDLGRPSLPRVVAVVNAHHAATAVHGTYDGVQRGERWVPFQGGHYRLPGRSIETNEYEPISLSGEIHLGPGRQLLKQGTLVEAAGGNYRANASHNAGILYHEYGHHITQHTADFQRNARRPPDQQNNHKVAIDEGTGDYWAATWLGTPHIWAWHHPHDAQVVHARSLTSEKTMVDYDSRPGADAHANGTIWAAALWDLRTQIAASEPDGVRRTDLLVLKALLLSNASNNKLPGMPRHNYRKREGFAAGLTALLQADARLYAGCHRDLVLTIFARRGIHPACLYETE</sequence>
<dbReference type="Gene3D" id="1.10.390.10">
    <property type="entry name" value="Neutral Protease Domain 2"/>
    <property type="match status" value="1"/>
</dbReference>
<gene>
    <name evidence="1" type="ORF">KSF_001860</name>
</gene>
<keyword evidence="2" id="KW-1185">Reference proteome</keyword>
<reference evidence="1" key="1">
    <citation type="submission" date="2020-10" db="EMBL/GenBank/DDBJ databases">
        <title>Taxonomic study of unclassified bacteria belonging to the class Ktedonobacteria.</title>
        <authorList>
            <person name="Yabe S."/>
            <person name="Wang C.M."/>
            <person name="Zheng Y."/>
            <person name="Sakai Y."/>
            <person name="Cavaletti L."/>
            <person name="Monciardini P."/>
            <person name="Donadio S."/>
        </authorList>
    </citation>
    <scope>NUCLEOTIDE SEQUENCE</scope>
    <source>
        <strain evidence="1">ID150040</strain>
    </source>
</reference>
<dbReference type="GO" id="GO:0005615">
    <property type="term" value="C:extracellular space"/>
    <property type="evidence" value="ECO:0007669"/>
    <property type="project" value="InterPro"/>
</dbReference>
<dbReference type="GO" id="GO:0008270">
    <property type="term" value="F:zinc ion binding"/>
    <property type="evidence" value="ECO:0007669"/>
    <property type="project" value="InterPro"/>
</dbReference>
<dbReference type="InterPro" id="IPR001842">
    <property type="entry name" value="Peptidase_M36"/>
</dbReference>
<dbReference type="RefSeq" id="WP_220201132.1">
    <property type="nucleotide sequence ID" value="NZ_BNJK01000001.1"/>
</dbReference>
<comment type="caution">
    <text evidence="1">The sequence shown here is derived from an EMBL/GenBank/DDBJ whole genome shotgun (WGS) entry which is preliminary data.</text>
</comment>
<proteinExistence type="predicted"/>
<organism evidence="1 2">
    <name type="scientific">Reticulibacter mediterranei</name>
    <dbReference type="NCBI Taxonomy" id="2778369"/>
    <lineage>
        <taxon>Bacteria</taxon>
        <taxon>Bacillati</taxon>
        <taxon>Chloroflexota</taxon>
        <taxon>Ktedonobacteria</taxon>
        <taxon>Ktedonobacterales</taxon>
        <taxon>Reticulibacteraceae</taxon>
        <taxon>Reticulibacter</taxon>
    </lineage>
</organism>
<dbReference type="Proteomes" id="UP000597444">
    <property type="component" value="Unassembled WGS sequence"/>
</dbReference>
<dbReference type="EMBL" id="BNJK01000001">
    <property type="protein sequence ID" value="GHO90138.1"/>
    <property type="molecule type" value="Genomic_DNA"/>
</dbReference>
<evidence type="ECO:0000313" key="1">
    <source>
        <dbReference type="EMBL" id="GHO90138.1"/>
    </source>
</evidence>
<dbReference type="AlphaFoldDB" id="A0A8J3IAQ6"/>
<evidence type="ECO:0000313" key="2">
    <source>
        <dbReference type="Proteomes" id="UP000597444"/>
    </source>
</evidence>
<dbReference type="GO" id="GO:0004222">
    <property type="term" value="F:metalloendopeptidase activity"/>
    <property type="evidence" value="ECO:0007669"/>
    <property type="project" value="InterPro"/>
</dbReference>
<name>A0A8J3IAQ6_9CHLR</name>
<protein>
    <submittedName>
        <fullName evidence="1">Uncharacterized protein</fullName>
    </submittedName>
</protein>
<dbReference type="Pfam" id="PF02128">
    <property type="entry name" value="Peptidase_M36"/>
    <property type="match status" value="1"/>
</dbReference>
<dbReference type="SUPFAM" id="SSF55486">
    <property type="entry name" value="Metalloproteases ('zincins'), catalytic domain"/>
    <property type="match status" value="1"/>
</dbReference>
<dbReference type="InterPro" id="IPR027268">
    <property type="entry name" value="Peptidase_M4/M1_CTD_sf"/>
</dbReference>